<dbReference type="GO" id="GO:0005524">
    <property type="term" value="F:ATP binding"/>
    <property type="evidence" value="ECO:0007669"/>
    <property type="project" value="UniProtKB-UniRule"/>
</dbReference>
<keyword evidence="5" id="KW-0092">Biotin</keyword>
<dbReference type="SUPFAM" id="SSF51230">
    <property type="entry name" value="Single hybrid motif"/>
    <property type="match status" value="1"/>
</dbReference>
<evidence type="ECO:0008006" key="11">
    <source>
        <dbReference type="Google" id="ProtNLM"/>
    </source>
</evidence>
<dbReference type="InterPro" id="IPR011761">
    <property type="entry name" value="ATP-grasp"/>
</dbReference>
<dbReference type="GO" id="GO:0046872">
    <property type="term" value="F:metal ion binding"/>
    <property type="evidence" value="ECO:0007669"/>
    <property type="project" value="InterPro"/>
</dbReference>
<dbReference type="InterPro" id="IPR011053">
    <property type="entry name" value="Single_hybrid_motif"/>
</dbReference>
<dbReference type="InterPro" id="IPR005481">
    <property type="entry name" value="BC-like_N"/>
</dbReference>
<sequence length="672" mass="72911">MKNWSIVAFSFSVLTSINKSVLVAIRVLRAATELGWDTVSIYTEGDESHATFSDHAIKLDDTSDYLNFEKISAVAVKAGCTHLHPGYGFLSESPSLAATLPNFVIFIGPSIKCLKIASNKILSRNLAISLGVNVAPGSKVNSIEDVEAFTKAQGYPVMLKALDGGGGRGIRIVETKDAVEEAFKRCLGESPSRQIFVEKALTGRSWKHIEIQIVGDGSGAVTHLWERECSIQRRFQKIIEVAPSRLPRDNIRPLVESSLKIAQHLKYHGLGTFEYLVNSRTGEWVFLEINPRVQVEHTVTGRYLQEVTGVDLVRTQLLLFLPSASLASLSLNAPPHAPRGHAIQLRVTAEDSSKSFALTPGTIKASDINWPSGQGVRIDTWLIDGPLSDNTLPEWTVGTEFDSLLAKIIVRGSNFEDATWKAHRAAKELKIRGKVKTNQNLLMGVLRHPDWISGDIDTLWLERNTGTVLTAGNEALKSRRPTVVRLTPHQDPTMQENLKTAGTVALQPGALFHLTISLVGSSNTTRHTLALNSIAQNGFPERLSGTLQTTLSSAPLSFSLSQSSSAAVSSSAFELAEPNDETHIAAPFTGKIVELHPALSATMNNGPIDTRNIKKGETIVIMSVMKMESVITAPYNGTLKRVGKGIRVGTIVGEGMLVCVLDGGTDISISRL</sequence>
<organism evidence="9 10">
    <name type="scientific">Collybia nuda</name>
    <dbReference type="NCBI Taxonomy" id="64659"/>
    <lineage>
        <taxon>Eukaryota</taxon>
        <taxon>Fungi</taxon>
        <taxon>Dikarya</taxon>
        <taxon>Basidiomycota</taxon>
        <taxon>Agaricomycotina</taxon>
        <taxon>Agaricomycetes</taxon>
        <taxon>Agaricomycetidae</taxon>
        <taxon>Agaricales</taxon>
        <taxon>Tricholomatineae</taxon>
        <taxon>Clitocybaceae</taxon>
        <taxon>Collybia</taxon>
    </lineage>
</organism>
<evidence type="ECO:0000256" key="6">
    <source>
        <dbReference type="PROSITE-ProRule" id="PRU00409"/>
    </source>
</evidence>
<dbReference type="PROSITE" id="PS50979">
    <property type="entry name" value="BC"/>
    <property type="match status" value="1"/>
</dbReference>
<dbReference type="SUPFAM" id="SSF51246">
    <property type="entry name" value="Rudiment single hybrid motif"/>
    <property type="match status" value="1"/>
</dbReference>
<evidence type="ECO:0000256" key="4">
    <source>
        <dbReference type="ARBA" id="ARBA00022840"/>
    </source>
</evidence>
<keyword evidence="3 6" id="KW-0547">Nucleotide-binding</keyword>
<gene>
    <name evidence="9" type="ORF">BDZ94DRAFT_1312835</name>
</gene>
<dbReference type="Pfam" id="PF02785">
    <property type="entry name" value="Biotin_carb_C"/>
    <property type="match status" value="1"/>
</dbReference>
<proteinExistence type="predicted"/>
<evidence type="ECO:0000256" key="5">
    <source>
        <dbReference type="ARBA" id="ARBA00023267"/>
    </source>
</evidence>
<dbReference type="PANTHER" id="PTHR45007:SF1">
    <property type="entry name" value="CARBOXYLASE, PUTATIVE (AFU_ORTHOLOGUE AFUA_5G07570)-RELATED"/>
    <property type="match status" value="1"/>
</dbReference>
<evidence type="ECO:0000256" key="3">
    <source>
        <dbReference type="ARBA" id="ARBA00022741"/>
    </source>
</evidence>
<comment type="cofactor">
    <cofactor evidence="1">
        <name>biotin</name>
        <dbReference type="ChEBI" id="CHEBI:57586"/>
    </cofactor>
</comment>
<dbReference type="PROSITE" id="PS00188">
    <property type="entry name" value="BIOTIN"/>
    <property type="match status" value="1"/>
</dbReference>
<dbReference type="Pfam" id="PF00364">
    <property type="entry name" value="Biotin_lipoyl"/>
    <property type="match status" value="1"/>
</dbReference>
<reference evidence="9" key="1">
    <citation type="submission" date="2020-11" db="EMBL/GenBank/DDBJ databases">
        <authorList>
            <consortium name="DOE Joint Genome Institute"/>
            <person name="Ahrendt S."/>
            <person name="Riley R."/>
            <person name="Andreopoulos W."/>
            <person name="Labutti K."/>
            <person name="Pangilinan J."/>
            <person name="Ruiz-Duenas F.J."/>
            <person name="Barrasa J.M."/>
            <person name="Sanchez-Garcia M."/>
            <person name="Camarero S."/>
            <person name="Miyauchi S."/>
            <person name="Serrano A."/>
            <person name="Linde D."/>
            <person name="Babiker R."/>
            <person name="Drula E."/>
            <person name="Ayuso-Fernandez I."/>
            <person name="Pacheco R."/>
            <person name="Padilla G."/>
            <person name="Ferreira P."/>
            <person name="Barriuso J."/>
            <person name="Kellner H."/>
            <person name="Castanera R."/>
            <person name="Alfaro M."/>
            <person name="Ramirez L."/>
            <person name="Pisabarro A.G."/>
            <person name="Kuo A."/>
            <person name="Tritt A."/>
            <person name="Lipzen A."/>
            <person name="He G."/>
            <person name="Yan M."/>
            <person name="Ng V."/>
            <person name="Cullen D."/>
            <person name="Martin F."/>
            <person name="Rosso M.-N."/>
            <person name="Henrissat B."/>
            <person name="Hibbett D."/>
            <person name="Martinez A.T."/>
            <person name="Grigoriev I.V."/>
        </authorList>
    </citation>
    <scope>NUCLEOTIDE SEQUENCE</scope>
    <source>
        <strain evidence="9">CBS 247.69</strain>
    </source>
</reference>
<dbReference type="SMART" id="SM00878">
    <property type="entry name" value="Biotin_carb_C"/>
    <property type="match status" value="1"/>
</dbReference>
<comment type="caution">
    <text evidence="9">The sequence shown here is derived from an EMBL/GenBank/DDBJ whole genome shotgun (WGS) entry which is preliminary data.</text>
</comment>
<dbReference type="InterPro" id="IPR011054">
    <property type="entry name" value="Rudment_hybrid_motif"/>
</dbReference>
<dbReference type="Gene3D" id="2.40.50.100">
    <property type="match status" value="1"/>
</dbReference>
<evidence type="ECO:0000259" key="8">
    <source>
        <dbReference type="PROSITE" id="PS50979"/>
    </source>
</evidence>
<feature type="domain" description="Biotin carboxylation" evidence="8">
    <location>
        <begin position="11"/>
        <end position="466"/>
    </location>
</feature>
<dbReference type="GO" id="GO:0016874">
    <property type="term" value="F:ligase activity"/>
    <property type="evidence" value="ECO:0007669"/>
    <property type="project" value="UniProtKB-KW"/>
</dbReference>
<keyword evidence="4 6" id="KW-0067">ATP-binding</keyword>
<dbReference type="Gene3D" id="3.30.470.20">
    <property type="entry name" value="ATP-grasp fold, B domain"/>
    <property type="match status" value="1"/>
</dbReference>
<name>A0A9P6CFG4_9AGAR</name>
<feature type="domain" description="ATP-grasp" evidence="7">
    <location>
        <begin position="124"/>
        <end position="321"/>
    </location>
</feature>
<protein>
    <recommendedName>
        <fullName evidence="11">Pyruvate carboxylase</fullName>
    </recommendedName>
</protein>
<accession>A0A9P6CFG4</accession>
<dbReference type="SUPFAM" id="SSF52440">
    <property type="entry name" value="PreATP-grasp domain"/>
    <property type="match status" value="1"/>
</dbReference>
<dbReference type="InterPro" id="IPR005482">
    <property type="entry name" value="Biotin_COase_C"/>
</dbReference>
<keyword evidence="2" id="KW-0436">Ligase</keyword>
<evidence type="ECO:0000256" key="1">
    <source>
        <dbReference type="ARBA" id="ARBA00001953"/>
    </source>
</evidence>
<dbReference type="AlphaFoldDB" id="A0A9P6CFG4"/>
<dbReference type="InterPro" id="IPR000089">
    <property type="entry name" value="Biotin_lipoyl"/>
</dbReference>
<dbReference type="Pfam" id="PF02786">
    <property type="entry name" value="CPSase_L_D2"/>
    <property type="match status" value="1"/>
</dbReference>
<dbReference type="InterPro" id="IPR011764">
    <property type="entry name" value="Biotin_carboxylation_dom"/>
</dbReference>
<evidence type="ECO:0000259" key="7">
    <source>
        <dbReference type="PROSITE" id="PS50975"/>
    </source>
</evidence>
<dbReference type="InterPro" id="IPR005479">
    <property type="entry name" value="CPAse_ATP-bd"/>
</dbReference>
<dbReference type="SUPFAM" id="SSF56059">
    <property type="entry name" value="Glutathione synthetase ATP-binding domain-like"/>
    <property type="match status" value="1"/>
</dbReference>
<dbReference type="CDD" id="cd06850">
    <property type="entry name" value="biotinyl_domain"/>
    <property type="match status" value="1"/>
</dbReference>
<dbReference type="PROSITE" id="PS50975">
    <property type="entry name" value="ATP_GRASP"/>
    <property type="match status" value="1"/>
</dbReference>
<dbReference type="FunFam" id="3.30.1490.20:FF:000003">
    <property type="entry name" value="acetyl-CoA carboxylase isoform X1"/>
    <property type="match status" value="1"/>
</dbReference>
<evidence type="ECO:0000256" key="2">
    <source>
        <dbReference type="ARBA" id="ARBA00022598"/>
    </source>
</evidence>
<dbReference type="PANTHER" id="PTHR45007">
    <property type="entry name" value="CARBOXYLASE, PUTATIVE (AFU_ORTHOLOGUE AFUA_5G07570)-RELATED"/>
    <property type="match status" value="1"/>
</dbReference>
<dbReference type="InterPro" id="IPR016185">
    <property type="entry name" value="PreATP-grasp_dom_sf"/>
</dbReference>
<dbReference type="OrthoDB" id="196847at2759"/>
<dbReference type="InterPro" id="IPR001882">
    <property type="entry name" value="Biotin_BS"/>
</dbReference>
<evidence type="ECO:0000313" key="9">
    <source>
        <dbReference type="EMBL" id="KAF9458933.1"/>
    </source>
</evidence>
<dbReference type="Pfam" id="PF00289">
    <property type="entry name" value="Biotin_carb_N"/>
    <property type="match status" value="1"/>
</dbReference>
<keyword evidence="10" id="KW-1185">Reference proteome</keyword>
<dbReference type="PROSITE" id="PS00867">
    <property type="entry name" value="CPSASE_2"/>
    <property type="match status" value="1"/>
</dbReference>
<evidence type="ECO:0000313" key="10">
    <source>
        <dbReference type="Proteomes" id="UP000807353"/>
    </source>
</evidence>
<dbReference type="EMBL" id="MU150327">
    <property type="protein sequence ID" value="KAF9458933.1"/>
    <property type="molecule type" value="Genomic_DNA"/>
</dbReference>
<dbReference type="Proteomes" id="UP000807353">
    <property type="component" value="Unassembled WGS sequence"/>
</dbReference>